<evidence type="ECO:0000313" key="2">
    <source>
        <dbReference type="EMBL" id="KAF2658568.1"/>
    </source>
</evidence>
<dbReference type="AlphaFoldDB" id="A0A6A6TI20"/>
<dbReference type="Proteomes" id="UP000799324">
    <property type="component" value="Unassembled WGS sequence"/>
</dbReference>
<evidence type="ECO:0000313" key="3">
    <source>
        <dbReference type="Proteomes" id="UP000799324"/>
    </source>
</evidence>
<accession>A0A6A6TI20</accession>
<name>A0A6A6TI20_9PLEO</name>
<feature type="region of interest" description="Disordered" evidence="1">
    <location>
        <begin position="1"/>
        <end position="96"/>
    </location>
</feature>
<dbReference type="EMBL" id="MU004314">
    <property type="protein sequence ID" value="KAF2658568.1"/>
    <property type="molecule type" value="Genomic_DNA"/>
</dbReference>
<keyword evidence="3" id="KW-1185">Reference proteome</keyword>
<evidence type="ECO:0000256" key="1">
    <source>
        <dbReference type="SAM" id="MobiDB-lite"/>
    </source>
</evidence>
<feature type="compositionally biased region" description="Low complexity" evidence="1">
    <location>
        <begin position="61"/>
        <end position="77"/>
    </location>
</feature>
<sequence length="163" mass="17024">MPWGALSLGERASSRALEAQRAGSSSSRLTAGACEHAVRGSSSHPSASLSAVPVSTPPRALPAGAPLARALASPLRPRQSRRWQTQRGPGRHTESPFAVRGLAACGWLPELQAKSCPGPGLELWQPSSMPCASSRRRLPAIMRGSIHQGDGGFLSSSPNETSK</sequence>
<reference evidence="2" key="1">
    <citation type="journal article" date="2020" name="Stud. Mycol.">
        <title>101 Dothideomycetes genomes: a test case for predicting lifestyles and emergence of pathogens.</title>
        <authorList>
            <person name="Haridas S."/>
            <person name="Albert R."/>
            <person name="Binder M."/>
            <person name="Bloem J."/>
            <person name="Labutti K."/>
            <person name="Salamov A."/>
            <person name="Andreopoulos B."/>
            <person name="Baker S."/>
            <person name="Barry K."/>
            <person name="Bills G."/>
            <person name="Bluhm B."/>
            <person name="Cannon C."/>
            <person name="Castanera R."/>
            <person name="Culley D."/>
            <person name="Daum C."/>
            <person name="Ezra D."/>
            <person name="Gonzalez J."/>
            <person name="Henrissat B."/>
            <person name="Kuo A."/>
            <person name="Liang C."/>
            <person name="Lipzen A."/>
            <person name="Lutzoni F."/>
            <person name="Magnuson J."/>
            <person name="Mondo S."/>
            <person name="Nolan M."/>
            <person name="Ohm R."/>
            <person name="Pangilinan J."/>
            <person name="Park H.-J."/>
            <person name="Ramirez L."/>
            <person name="Alfaro M."/>
            <person name="Sun H."/>
            <person name="Tritt A."/>
            <person name="Yoshinaga Y."/>
            <person name="Zwiers L.-H."/>
            <person name="Turgeon B."/>
            <person name="Goodwin S."/>
            <person name="Spatafora J."/>
            <person name="Crous P."/>
            <person name="Grigoriev I."/>
        </authorList>
    </citation>
    <scope>NUCLEOTIDE SEQUENCE</scope>
    <source>
        <strain evidence="2">CBS 122681</strain>
    </source>
</reference>
<gene>
    <name evidence="2" type="ORF">K491DRAFT_259671</name>
</gene>
<feature type="compositionally biased region" description="Low complexity" evidence="1">
    <location>
        <begin position="41"/>
        <end position="54"/>
    </location>
</feature>
<protein>
    <submittedName>
        <fullName evidence="2">Uncharacterized protein</fullName>
    </submittedName>
</protein>
<organism evidence="2 3">
    <name type="scientific">Lophiostoma macrostomum CBS 122681</name>
    <dbReference type="NCBI Taxonomy" id="1314788"/>
    <lineage>
        <taxon>Eukaryota</taxon>
        <taxon>Fungi</taxon>
        <taxon>Dikarya</taxon>
        <taxon>Ascomycota</taxon>
        <taxon>Pezizomycotina</taxon>
        <taxon>Dothideomycetes</taxon>
        <taxon>Pleosporomycetidae</taxon>
        <taxon>Pleosporales</taxon>
        <taxon>Lophiostomataceae</taxon>
        <taxon>Lophiostoma</taxon>
    </lineage>
</organism>
<proteinExistence type="predicted"/>